<organism evidence="1 2">
    <name type="scientific">Escherichia coli</name>
    <dbReference type="NCBI Taxonomy" id="562"/>
    <lineage>
        <taxon>Bacteria</taxon>
        <taxon>Pseudomonadati</taxon>
        <taxon>Pseudomonadota</taxon>
        <taxon>Gammaproteobacteria</taxon>
        <taxon>Enterobacterales</taxon>
        <taxon>Enterobacteriaceae</taxon>
        <taxon>Escherichia</taxon>
    </lineage>
</organism>
<sequence length="189" mass="21018">MTTITRENAEIKSFVTGFLSDPAHDNQSSDSLLANVFRIALASLEAEPVAWECGENIILFNPDTVEAYAKRAEISPKPLFSAPPALVVPEFETWFNSQESGRSICSTQIRRSLQEISWNACCAAMLQGKDDGILTNEDTKGDVQVRELTMLIKQLVSQLRKAKPDCKLPEKAMVYLKRNGLISAEDILR</sequence>
<protein>
    <recommendedName>
        <fullName evidence="3">DUF551 domain-containing protein</fullName>
    </recommendedName>
</protein>
<dbReference type="AlphaFoldDB" id="A0AAF0HPD4"/>
<name>A0AAF0HPD4_ECOLX</name>
<proteinExistence type="predicted"/>
<evidence type="ECO:0000313" key="1">
    <source>
        <dbReference type="EMBL" id="WHI03999.1"/>
    </source>
</evidence>
<evidence type="ECO:0000313" key="2">
    <source>
        <dbReference type="Proteomes" id="UP001179946"/>
    </source>
</evidence>
<reference evidence="1" key="1">
    <citation type="journal article" date="2023" name="Front. Microbiol.">
        <title>Virotyping and genetic antimicrobial susceptibility testing of porcine ETEC/STEC strains and associated plasmid types.</title>
        <authorList>
            <person name="Vereecke N."/>
            <person name="Van Hoorde S."/>
            <person name="Sperling D."/>
            <person name="Theuns S."/>
            <person name="Devriendt B."/>
            <person name="Cox E."/>
        </authorList>
    </citation>
    <scope>NUCLEOTIDE SEQUENCE</scope>
    <source>
        <strain evidence="1">ETEC4085</strain>
    </source>
</reference>
<accession>A0AAF0HPD4</accession>
<dbReference type="Proteomes" id="UP001179946">
    <property type="component" value="Chromosome"/>
</dbReference>
<dbReference type="RefSeq" id="WP_236294950.1">
    <property type="nucleotide sequence ID" value="NZ_CP122634.1"/>
</dbReference>
<evidence type="ECO:0008006" key="3">
    <source>
        <dbReference type="Google" id="ProtNLM"/>
    </source>
</evidence>
<gene>
    <name evidence="1" type="ORF">QDW62_11060</name>
</gene>
<dbReference type="EMBL" id="CP122634">
    <property type="protein sequence ID" value="WHI03999.1"/>
    <property type="molecule type" value="Genomic_DNA"/>
</dbReference>